<dbReference type="EC" id="3.1.11.6" evidence="6"/>
<sequence length="82" mass="9657">MSEKDQVQQEEMSFEEAMKQLEQIVEKLEEGDVPLEQAITYYQDGMKLSKVCNDKLNNVEKQMQQIMNDQGEFESFSVEEEE</sequence>
<feature type="coiled-coil region" evidence="7">
    <location>
        <begin position="4"/>
        <end position="31"/>
    </location>
</feature>
<evidence type="ECO:0000313" key="8">
    <source>
        <dbReference type="EMBL" id="KGP91914.1"/>
    </source>
</evidence>
<dbReference type="HAMAP" id="MF_00337">
    <property type="entry name" value="Exonuc_7_S"/>
    <property type="match status" value="1"/>
</dbReference>
<evidence type="ECO:0000256" key="4">
    <source>
        <dbReference type="ARBA" id="ARBA00022801"/>
    </source>
</evidence>
<organism evidence="8 9">
    <name type="scientific">Pontibacillus chungwhensis BH030062</name>
    <dbReference type="NCBI Taxonomy" id="1385513"/>
    <lineage>
        <taxon>Bacteria</taxon>
        <taxon>Bacillati</taxon>
        <taxon>Bacillota</taxon>
        <taxon>Bacilli</taxon>
        <taxon>Bacillales</taxon>
        <taxon>Bacillaceae</taxon>
        <taxon>Pontibacillus</taxon>
    </lineage>
</organism>
<dbReference type="OrthoDB" id="9798666at2"/>
<dbReference type="STRING" id="1385513.N780_16335"/>
<dbReference type="PIRSF" id="PIRSF006488">
    <property type="entry name" value="Exonuc_VII_S"/>
    <property type="match status" value="1"/>
</dbReference>
<dbReference type="InterPro" id="IPR003761">
    <property type="entry name" value="Exonuc_VII_S"/>
</dbReference>
<dbReference type="PANTHER" id="PTHR34137">
    <property type="entry name" value="EXODEOXYRIBONUCLEASE 7 SMALL SUBUNIT"/>
    <property type="match status" value="1"/>
</dbReference>
<comment type="similarity">
    <text evidence="1 6">Belongs to the XseB family.</text>
</comment>
<keyword evidence="5 6" id="KW-0269">Exonuclease</keyword>
<comment type="caution">
    <text evidence="8">The sequence shown here is derived from an EMBL/GenBank/DDBJ whole genome shotgun (WGS) entry which is preliminary data.</text>
</comment>
<keyword evidence="3 6" id="KW-0540">Nuclease</keyword>
<dbReference type="PANTHER" id="PTHR34137:SF1">
    <property type="entry name" value="EXODEOXYRIBONUCLEASE 7 SMALL SUBUNIT"/>
    <property type="match status" value="1"/>
</dbReference>
<evidence type="ECO:0000256" key="3">
    <source>
        <dbReference type="ARBA" id="ARBA00022722"/>
    </source>
</evidence>
<keyword evidence="2 6" id="KW-0963">Cytoplasm</keyword>
<dbReference type="GO" id="GO:0005829">
    <property type="term" value="C:cytosol"/>
    <property type="evidence" value="ECO:0007669"/>
    <property type="project" value="TreeGrafter"/>
</dbReference>
<dbReference type="GO" id="GO:0008855">
    <property type="term" value="F:exodeoxyribonuclease VII activity"/>
    <property type="evidence" value="ECO:0007669"/>
    <property type="project" value="UniProtKB-UniRule"/>
</dbReference>
<dbReference type="GO" id="GO:0009318">
    <property type="term" value="C:exodeoxyribonuclease VII complex"/>
    <property type="evidence" value="ECO:0007669"/>
    <property type="project" value="UniProtKB-UniRule"/>
</dbReference>
<dbReference type="NCBIfam" id="NF002139">
    <property type="entry name" value="PRK00977.1-3"/>
    <property type="match status" value="1"/>
</dbReference>
<keyword evidence="4 6" id="KW-0378">Hydrolase</keyword>
<dbReference type="EMBL" id="AVBG01000004">
    <property type="protein sequence ID" value="KGP91914.1"/>
    <property type="molecule type" value="Genomic_DNA"/>
</dbReference>
<gene>
    <name evidence="6" type="primary">xseB</name>
    <name evidence="8" type="ORF">N780_16335</name>
</gene>
<dbReference type="SUPFAM" id="SSF116842">
    <property type="entry name" value="XseB-like"/>
    <property type="match status" value="1"/>
</dbReference>
<protein>
    <recommendedName>
        <fullName evidence="6">Exodeoxyribonuclease 7 small subunit</fullName>
        <ecNumber evidence="6">3.1.11.6</ecNumber>
    </recommendedName>
    <alternativeName>
        <fullName evidence="6">Exodeoxyribonuclease VII small subunit</fullName>
        <shortName evidence="6">Exonuclease VII small subunit</shortName>
    </alternativeName>
</protein>
<reference evidence="8 9" key="1">
    <citation type="submission" date="2013-08" db="EMBL/GenBank/DDBJ databases">
        <title>Genome of Pontibacillus chungwhensis.</title>
        <authorList>
            <person name="Wang Q."/>
            <person name="Wang G."/>
        </authorList>
    </citation>
    <scope>NUCLEOTIDE SEQUENCE [LARGE SCALE GENOMIC DNA]</scope>
    <source>
        <strain evidence="8 9">BH030062</strain>
    </source>
</reference>
<evidence type="ECO:0000256" key="5">
    <source>
        <dbReference type="ARBA" id="ARBA00022839"/>
    </source>
</evidence>
<comment type="function">
    <text evidence="6">Bidirectionally degrades single-stranded DNA into large acid-insoluble oligonucleotides, which are then degraded further into small acid-soluble oligonucleotides.</text>
</comment>
<dbReference type="InterPro" id="IPR037004">
    <property type="entry name" value="Exonuc_VII_ssu_sf"/>
</dbReference>
<dbReference type="AlphaFoldDB" id="A0A0A2UVI0"/>
<evidence type="ECO:0000256" key="6">
    <source>
        <dbReference type="HAMAP-Rule" id="MF_00337"/>
    </source>
</evidence>
<keyword evidence="9" id="KW-1185">Reference proteome</keyword>
<dbReference type="RefSeq" id="WP_036782052.1">
    <property type="nucleotide sequence ID" value="NZ_AVBG01000004.1"/>
</dbReference>
<evidence type="ECO:0000256" key="7">
    <source>
        <dbReference type="SAM" id="Coils"/>
    </source>
</evidence>
<accession>A0A0A2UVI0</accession>
<comment type="catalytic activity">
    <reaction evidence="6">
        <text>Exonucleolytic cleavage in either 5'- to 3'- or 3'- to 5'-direction to yield nucleoside 5'-phosphates.</text>
        <dbReference type="EC" id="3.1.11.6"/>
    </reaction>
</comment>
<keyword evidence="7" id="KW-0175">Coiled coil</keyword>
<dbReference type="eggNOG" id="COG1722">
    <property type="taxonomic scope" value="Bacteria"/>
</dbReference>
<dbReference type="Proteomes" id="UP000030153">
    <property type="component" value="Unassembled WGS sequence"/>
</dbReference>
<dbReference type="NCBIfam" id="NF010666">
    <property type="entry name" value="PRK14063.1"/>
    <property type="match status" value="1"/>
</dbReference>
<name>A0A0A2UVI0_9BACI</name>
<comment type="subunit">
    <text evidence="6">Heterooligomer composed of large and small subunits.</text>
</comment>
<dbReference type="NCBIfam" id="TIGR01280">
    <property type="entry name" value="xseB"/>
    <property type="match status" value="1"/>
</dbReference>
<dbReference type="GO" id="GO:0006308">
    <property type="term" value="P:DNA catabolic process"/>
    <property type="evidence" value="ECO:0007669"/>
    <property type="project" value="UniProtKB-UniRule"/>
</dbReference>
<dbReference type="Gene3D" id="1.10.287.1040">
    <property type="entry name" value="Exonuclease VII, small subunit"/>
    <property type="match status" value="1"/>
</dbReference>
<proteinExistence type="inferred from homology"/>
<evidence type="ECO:0000256" key="1">
    <source>
        <dbReference type="ARBA" id="ARBA00009998"/>
    </source>
</evidence>
<comment type="subcellular location">
    <subcellularLocation>
        <location evidence="6">Cytoplasm</location>
    </subcellularLocation>
</comment>
<evidence type="ECO:0000313" key="9">
    <source>
        <dbReference type="Proteomes" id="UP000030153"/>
    </source>
</evidence>
<evidence type="ECO:0000256" key="2">
    <source>
        <dbReference type="ARBA" id="ARBA00022490"/>
    </source>
</evidence>
<dbReference type="Pfam" id="PF02609">
    <property type="entry name" value="Exonuc_VII_S"/>
    <property type="match status" value="1"/>
</dbReference>